<keyword evidence="8 15" id="KW-0238">DNA-binding</keyword>
<evidence type="ECO:0000259" key="17">
    <source>
        <dbReference type="SMART" id="SM00382"/>
    </source>
</evidence>
<proteinExistence type="inferred from homology"/>
<evidence type="ECO:0000256" key="5">
    <source>
        <dbReference type="ARBA" id="ARBA00022801"/>
    </source>
</evidence>
<evidence type="ECO:0000256" key="12">
    <source>
        <dbReference type="ARBA" id="ARBA00023235"/>
    </source>
</evidence>
<protein>
    <recommendedName>
        <fullName evidence="15">ATP-dependent DNA helicase PIF1</fullName>
        <ecNumber evidence="15">5.6.2.3</ecNumber>
    </recommendedName>
    <alternativeName>
        <fullName evidence="15">DNA 5'-3' helicase PIF1</fullName>
    </alternativeName>
    <alternativeName>
        <fullName evidence="15">DNA repair and recombination helicase PIF1</fullName>
    </alternativeName>
</protein>
<keyword evidence="5 15" id="KW-0378">Hydrolase</keyword>
<evidence type="ECO:0000256" key="13">
    <source>
        <dbReference type="ARBA" id="ARBA00023242"/>
    </source>
</evidence>
<dbReference type="Gene3D" id="3.40.50.300">
    <property type="entry name" value="P-loop containing nucleotide triphosphate hydrolases"/>
    <property type="match status" value="1"/>
</dbReference>
<organism evidence="18 19">
    <name type="scientific">Penicillium chermesinum</name>
    <dbReference type="NCBI Taxonomy" id="63820"/>
    <lineage>
        <taxon>Eukaryota</taxon>
        <taxon>Fungi</taxon>
        <taxon>Dikarya</taxon>
        <taxon>Ascomycota</taxon>
        <taxon>Pezizomycotina</taxon>
        <taxon>Eurotiomycetes</taxon>
        <taxon>Eurotiomycetidae</taxon>
        <taxon>Eurotiales</taxon>
        <taxon>Aspergillaceae</taxon>
        <taxon>Penicillium</taxon>
    </lineage>
</organism>
<dbReference type="GO" id="GO:0005524">
    <property type="term" value="F:ATP binding"/>
    <property type="evidence" value="ECO:0007669"/>
    <property type="project" value="UniProtKB-UniRule"/>
</dbReference>
<evidence type="ECO:0000256" key="1">
    <source>
        <dbReference type="ARBA" id="ARBA00001946"/>
    </source>
</evidence>
<dbReference type="GO" id="GO:0016787">
    <property type="term" value="F:hydrolase activity"/>
    <property type="evidence" value="ECO:0007669"/>
    <property type="project" value="UniProtKB-KW"/>
</dbReference>
<comment type="function">
    <text evidence="15">DNA-dependent ATPase and 5'-3' DNA helicase required for the maintenance of both mitochondrial and nuclear genome stability.</text>
</comment>
<comment type="caution">
    <text evidence="18">The sequence shown here is derived from an EMBL/GenBank/DDBJ whole genome shotgun (WGS) entry which is preliminary data.</text>
</comment>
<dbReference type="Pfam" id="PF21530">
    <property type="entry name" value="Pif1_2B_dom"/>
    <property type="match status" value="1"/>
</dbReference>
<comment type="catalytic activity">
    <reaction evidence="14 15">
        <text>ATP + H2O = ADP + phosphate + H(+)</text>
        <dbReference type="Rhea" id="RHEA:13065"/>
        <dbReference type="ChEBI" id="CHEBI:15377"/>
        <dbReference type="ChEBI" id="CHEBI:15378"/>
        <dbReference type="ChEBI" id="CHEBI:30616"/>
        <dbReference type="ChEBI" id="CHEBI:43474"/>
        <dbReference type="ChEBI" id="CHEBI:456216"/>
        <dbReference type="EC" id="5.6.2.3"/>
    </reaction>
</comment>
<feature type="region of interest" description="Disordered" evidence="16">
    <location>
        <begin position="170"/>
        <end position="197"/>
    </location>
</feature>
<feature type="compositionally biased region" description="Pro residues" evidence="16">
    <location>
        <begin position="85"/>
        <end position="99"/>
    </location>
</feature>
<dbReference type="InterPro" id="IPR048293">
    <property type="entry name" value="PIF1_RRM3_pfh1"/>
</dbReference>
<evidence type="ECO:0000256" key="6">
    <source>
        <dbReference type="ARBA" id="ARBA00022806"/>
    </source>
</evidence>
<keyword evidence="3 15" id="KW-0547">Nucleotide-binding</keyword>
<keyword evidence="12 15" id="KW-0413">Isomerase</keyword>
<keyword evidence="19" id="KW-1185">Reference proteome</keyword>
<evidence type="ECO:0000256" key="11">
    <source>
        <dbReference type="ARBA" id="ARBA00023204"/>
    </source>
</evidence>
<evidence type="ECO:0000313" key="19">
    <source>
        <dbReference type="Proteomes" id="UP001150941"/>
    </source>
</evidence>
<keyword evidence="7 15" id="KW-0067">ATP-binding</keyword>
<dbReference type="Proteomes" id="UP001150941">
    <property type="component" value="Unassembled WGS sequence"/>
</dbReference>
<dbReference type="HAMAP" id="MF_03176">
    <property type="entry name" value="PIF1"/>
    <property type="match status" value="1"/>
</dbReference>
<evidence type="ECO:0000256" key="10">
    <source>
        <dbReference type="ARBA" id="ARBA00023172"/>
    </source>
</evidence>
<reference evidence="18" key="2">
    <citation type="journal article" date="2023" name="IMA Fungus">
        <title>Comparative genomic study of the Penicillium genus elucidates a diverse pangenome and 15 lateral gene transfer events.</title>
        <authorList>
            <person name="Petersen C."/>
            <person name="Sorensen T."/>
            <person name="Nielsen M.R."/>
            <person name="Sondergaard T.E."/>
            <person name="Sorensen J.L."/>
            <person name="Fitzpatrick D.A."/>
            <person name="Frisvad J.C."/>
            <person name="Nielsen K.L."/>
        </authorList>
    </citation>
    <scope>NUCLEOTIDE SEQUENCE</scope>
    <source>
        <strain evidence="18">IBT 19713</strain>
    </source>
</reference>
<dbReference type="AlphaFoldDB" id="A0A9W9PGZ8"/>
<dbReference type="Pfam" id="PF05970">
    <property type="entry name" value="PIF1"/>
    <property type="match status" value="1"/>
</dbReference>
<keyword evidence="11 15" id="KW-0234">DNA repair</keyword>
<evidence type="ECO:0000256" key="7">
    <source>
        <dbReference type="ARBA" id="ARBA00022840"/>
    </source>
</evidence>
<accession>A0A9W9PGZ8</accession>
<dbReference type="GO" id="GO:0003697">
    <property type="term" value="F:single-stranded DNA binding"/>
    <property type="evidence" value="ECO:0007669"/>
    <property type="project" value="UniProtKB-ARBA"/>
</dbReference>
<dbReference type="EC" id="5.6.2.3" evidence="15"/>
<feature type="binding site" evidence="15">
    <location>
        <begin position="254"/>
        <end position="261"/>
    </location>
    <ligand>
        <name>ATP</name>
        <dbReference type="ChEBI" id="CHEBI:30616"/>
    </ligand>
</feature>
<dbReference type="GO" id="GO:0043139">
    <property type="term" value="F:5'-3' DNA helicase activity"/>
    <property type="evidence" value="ECO:0007669"/>
    <property type="project" value="UniProtKB-UniRule"/>
</dbReference>
<feature type="domain" description="AAA+ ATPase" evidence="17">
    <location>
        <begin position="246"/>
        <end position="444"/>
    </location>
</feature>
<evidence type="ECO:0000256" key="4">
    <source>
        <dbReference type="ARBA" id="ARBA00022763"/>
    </source>
</evidence>
<feature type="DNA-binding region" evidence="15">
    <location>
        <begin position="663"/>
        <end position="682"/>
    </location>
</feature>
<dbReference type="SMART" id="SM00382">
    <property type="entry name" value="AAA"/>
    <property type="match status" value="1"/>
</dbReference>
<dbReference type="GO" id="GO:0000723">
    <property type="term" value="P:telomere maintenance"/>
    <property type="evidence" value="ECO:0007669"/>
    <property type="project" value="InterPro"/>
</dbReference>
<comment type="cofactor">
    <cofactor evidence="1 15">
        <name>Mg(2+)</name>
        <dbReference type="ChEBI" id="CHEBI:18420"/>
    </cofactor>
</comment>
<evidence type="ECO:0000256" key="3">
    <source>
        <dbReference type="ARBA" id="ARBA00022741"/>
    </source>
</evidence>
<dbReference type="OrthoDB" id="432234at2759"/>
<keyword evidence="10 15" id="KW-0233">DNA recombination</keyword>
<reference evidence="18" key="1">
    <citation type="submission" date="2022-11" db="EMBL/GenBank/DDBJ databases">
        <authorList>
            <person name="Petersen C."/>
        </authorList>
    </citation>
    <scope>NUCLEOTIDE SEQUENCE</scope>
    <source>
        <strain evidence="18">IBT 19713</strain>
    </source>
</reference>
<evidence type="ECO:0000256" key="9">
    <source>
        <dbReference type="ARBA" id="ARBA00023128"/>
    </source>
</evidence>
<keyword evidence="4 15" id="KW-0227">DNA damage</keyword>
<evidence type="ECO:0000256" key="14">
    <source>
        <dbReference type="ARBA" id="ARBA00048954"/>
    </source>
</evidence>
<dbReference type="CDD" id="cd18809">
    <property type="entry name" value="SF1_C_RecD"/>
    <property type="match status" value="1"/>
</dbReference>
<feature type="region of interest" description="Disordered" evidence="16">
    <location>
        <begin position="70"/>
        <end position="157"/>
    </location>
</feature>
<dbReference type="GO" id="GO:0006310">
    <property type="term" value="P:DNA recombination"/>
    <property type="evidence" value="ECO:0007669"/>
    <property type="project" value="UniProtKB-UniRule"/>
</dbReference>
<dbReference type="InterPro" id="IPR010285">
    <property type="entry name" value="DNA_helicase_pif1-like_DEAD"/>
</dbReference>
<evidence type="ECO:0000256" key="2">
    <source>
        <dbReference type="ARBA" id="ARBA00004604"/>
    </source>
</evidence>
<keyword evidence="9 15" id="KW-0496">Mitochondrion</keyword>
<feature type="compositionally biased region" description="Acidic residues" evidence="16">
    <location>
        <begin position="70"/>
        <end position="82"/>
    </location>
</feature>
<evidence type="ECO:0000256" key="8">
    <source>
        <dbReference type="ARBA" id="ARBA00023125"/>
    </source>
</evidence>
<sequence>MFKKAVNEHPGSNSKPLQANFLRGNTIAPAQSKSTAQPSVGVKRKIEMANNGGSNLGSLHSADVYFDENDFDDEIDLDDDEPLPFTVPKPPVVPKPDPVTYPNLGQSDIAYPDLPPDSQEHLAPPSSNQLPWSSSPPSHYQPPPRPRKLPWQTEASQHPVEDFKRVANQFKLEDPQNTHVTPKRRKPAEIWNKSASAIKEEQKELRKEYKKTQRGDDLKVFHDRSKPPKIYLSEEQKSVLEAVVDKGKSIFFTGSAGTGKSVLMREIIKQLRMKYKREPDRVAVTASTGLAACNIEGVTLHSFAGIGLGKEPVPDLVKKIKKNQKARNRWLRTKVLIIDEVSMVDGDLFDKLEAIARSLRSNGRPFGGIQLVVTGDFFQLPPVPEGSNREAKFSFAAETWNTSIQHTILLTHVFRQRDPEFAAMLNEMRLGNLSTKTIEAFRKLSRPLDFHDELEATELFPTRAEVENANSARMQRLSGEMMTFNAVDSGTIQDPQHREKLLSNCMAPQTIHLKKGAQVMLIKNMEDTLVNGSIGRIVAFMDEANFDMYRENEDAFATTSSGDPADEDSASRARKKLKALAHDKGVVAARKWPLVNFVQPDGTERHLLCQPEVWKIELPNGEVQAQRQQIPLILAWALSIHKAQGQTLQRVKVDLGRVFEKGQAYVALSRATSQAGLQVTRFEPRKVMVHPKVVAFYSNLVSINQVMKPKKPTSKDDFDDDCFDGI</sequence>
<evidence type="ECO:0000313" key="18">
    <source>
        <dbReference type="EMBL" id="KAJ5246663.1"/>
    </source>
</evidence>
<dbReference type="InterPro" id="IPR049163">
    <property type="entry name" value="Pif1-like_2B_dom"/>
</dbReference>
<dbReference type="CDD" id="cd18037">
    <property type="entry name" value="DEXSc_Pif1_like"/>
    <property type="match status" value="1"/>
</dbReference>
<dbReference type="InterPro" id="IPR027417">
    <property type="entry name" value="P-loop_NTPase"/>
</dbReference>
<dbReference type="PANTHER" id="PTHR47642:SF5">
    <property type="entry name" value="ATP-DEPENDENT DNA HELICASE"/>
    <property type="match status" value="1"/>
</dbReference>
<comment type="similarity">
    <text evidence="15">Belongs to the helicase family. PIF1 subfamily.</text>
</comment>
<keyword evidence="6 15" id="KW-0347">Helicase</keyword>
<dbReference type="EMBL" id="JAPQKS010000002">
    <property type="protein sequence ID" value="KAJ5246663.1"/>
    <property type="molecule type" value="Genomic_DNA"/>
</dbReference>
<dbReference type="GO" id="GO:0005730">
    <property type="term" value="C:nucleolus"/>
    <property type="evidence" value="ECO:0007669"/>
    <property type="project" value="UniProtKB-SubCell"/>
</dbReference>
<evidence type="ECO:0000256" key="15">
    <source>
        <dbReference type="HAMAP-Rule" id="MF_03176"/>
    </source>
</evidence>
<name>A0A9W9PGZ8_9EURO</name>
<comment type="subunit">
    <text evidence="15">Monomer.</text>
</comment>
<evidence type="ECO:0000256" key="16">
    <source>
        <dbReference type="SAM" id="MobiDB-lite"/>
    </source>
</evidence>
<dbReference type="PANTHER" id="PTHR47642">
    <property type="entry name" value="ATP-DEPENDENT DNA HELICASE"/>
    <property type="match status" value="1"/>
</dbReference>
<dbReference type="FunFam" id="3.40.50.300:FF:001226">
    <property type="entry name" value="ATP-dependent DNA helicase PIF1"/>
    <property type="match status" value="1"/>
</dbReference>
<dbReference type="GO" id="GO:0006281">
    <property type="term" value="P:DNA repair"/>
    <property type="evidence" value="ECO:0007669"/>
    <property type="project" value="UniProtKB-UniRule"/>
</dbReference>
<dbReference type="SUPFAM" id="SSF52540">
    <property type="entry name" value="P-loop containing nucleoside triphosphate hydrolases"/>
    <property type="match status" value="2"/>
</dbReference>
<gene>
    <name evidence="15" type="primary">PIF1</name>
    <name evidence="18" type="ORF">N7468_001646</name>
</gene>
<dbReference type="InterPro" id="IPR051055">
    <property type="entry name" value="PIF1_helicase"/>
</dbReference>
<keyword evidence="13 15" id="KW-0539">Nucleus</keyword>
<dbReference type="GO" id="GO:0005739">
    <property type="term" value="C:mitochondrion"/>
    <property type="evidence" value="ECO:0007669"/>
    <property type="project" value="UniProtKB-SubCell"/>
</dbReference>
<dbReference type="InterPro" id="IPR003593">
    <property type="entry name" value="AAA+_ATPase"/>
</dbReference>
<comment type="subcellular location">
    <subcellularLocation>
        <location evidence="2">Nucleus</location>
        <location evidence="2">Nucleolus</location>
    </subcellularLocation>
    <subcellularLocation>
        <location evidence="15">Nucleus</location>
    </subcellularLocation>
    <subcellularLocation>
        <location evidence="15">Mitochondrion</location>
    </subcellularLocation>
</comment>